<organism evidence="1 2">
    <name type="scientific">Clostridium autoethanogenum DSM 10061</name>
    <dbReference type="NCBI Taxonomy" id="1341692"/>
    <lineage>
        <taxon>Bacteria</taxon>
        <taxon>Bacillati</taxon>
        <taxon>Bacillota</taxon>
        <taxon>Clostridia</taxon>
        <taxon>Eubacteriales</taxon>
        <taxon>Clostridiaceae</taxon>
        <taxon>Clostridium</taxon>
    </lineage>
</organism>
<protein>
    <submittedName>
        <fullName evidence="1">Uncharacterized protein</fullName>
    </submittedName>
</protein>
<proteinExistence type="predicted"/>
<keyword evidence="2" id="KW-1185">Reference proteome</keyword>
<evidence type="ECO:0000313" key="1">
    <source>
        <dbReference type="EMBL" id="AGY77012.2"/>
    </source>
</evidence>
<accession>A0ABM5NWY4</accession>
<evidence type="ECO:0000313" key="2">
    <source>
        <dbReference type="Proteomes" id="UP000017590"/>
    </source>
</evidence>
<dbReference type="Proteomes" id="UP000017590">
    <property type="component" value="Chromosome"/>
</dbReference>
<gene>
    <name evidence="1" type="ORF">CAETHG_2805</name>
</gene>
<name>A0ABM5NWY4_9CLOT</name>
<sequence>MDRPMLQVNTLHGYKLEDLIELQNKTKSSYTKIALQAIRGFSNDEIIKSPALSKVSIVSHVKRWNILGF</sequence>
<dbReference type="EMBL" id="CP006763">
    <property type="protein sequence ID" value="AGY77012.2"/>
    <property type="molecule type" value="Genomic_DNA"/>
</dbReference>
<dbReference type="RefSeq" id="WP_148222367.1">
    <property type="nucleotide sequence ID" value="NC_022592.1"/>
</dbReference>
<reference evidence="2" key="1">
    <citation type="journal article" date="2014" name="Biotechnol. Biofuels">
        <title>Comparison of single-molecule sequencing and hybrid approaches for finishing the genome of Clostridium autoethanogenum and analysis of CRISPR systems in industrial relevant Clostridia.</title>
        <authorList>
            <person name="Brown S.D."/>
            <person name="Nagaraju S."/>
            <person name="Utturkar S."/>
            <person name="De Tissera S."/>
            <person name="Segovia S."/>
            <person name="Mitchell W."/>
            <person name="Land M.L."/>
            <person name="Dassanayake A."/>
            <person name="Kopke M."/>
        </authorList>
    </citation>
    <scope>NUCLEOTIDE SEQUENCE [LARGE SCALE GENOMIC DNA]</scope>
    <source>
        <strain evidence="2">DSM 10061</strain>
    </source>
</reference>